<dbReference type="RefSeq" id="WP_026879170.1">
    <property type="nucleotide sequence ID" value="NZ_AZOD01000026.1"/>
</dbReference>
<dbReference type="InterPro" id="IPR026002">
    <property type="entry name" value="ATC_hydrolase-like"/>
</dbReference>
<organism evidence="1 2">
    <name type="scientific">Ignatzschineria larvae DSM 13226</name>
    <dbReference type="NCBI Taxonomy" id="1111732"/>
    <lineage>
        <taxon>Bacteria</taxon>
        <taxon>Pseudomonadati</taxon>
        <taxon>Pseudomonadota</taxon>
        <taxon>Gammaproteobacteria</taxon>
        <taxon>Cardiobacteriales</taxon>
        <taxon>Ignatzschineriaceae</taxon>
        <taxon>Ignatzschineria</taxon>
    </lineage>
</organism>
<keyword evidence="2" id="KW-1185">Reference proteome</keyword>
<dbReference type="Pfam" id="PF14196">
    <property type="entry name" value="ATC_hydrolase"/>
    <property type="match status" value="1"/>
</dbReference>
<reference evidence="1 2" key="1">
    <citation type="submission" date="2024-03" db="EMBL/GenBank/DDBJ databases">
        <title>Complete Genome Sequence and Annotation of Ignatzschineria larvae DSM 13226.</title>
        <authorList>
            <person name="Cantrell E."/>
            <person name="Burcham Z.M."/>
        </authorList>
    </citation>
    <scope>NUCLEOTIDE SEQUENCE [LARGE SCALE GENOMIC DNA]</scope>
    <source>
        <strain evidence="1 2">DSM 13226</strain>
    </source>
</reference>
<dbReference type="Proteomes" id="UP001449178">
    <property type="component" value="Chromosome"/>
</dbReference>
<proteinExistence type="predicted"/>
<evidence type="ECO:0000313" key="2">
    <source>
        <dbReference type="Proteomes" id="UP001449178"/>
    </source>
</evidence>
<sequence>MSKQNNDNMGILEKRRIEAAIIKPIYEVMKRELGQEKAQSIIAEAIKQDAINQGKTMAANTRSSSSGELLPTSIATLVAIQPLWTKEDALTIEPVSQSEEHLTYRVTRCRYAEMYREMGLEEIGYLLSCNRDLSFIEGYAPDITLERPHTLMQGDHYCDFHYQVKS</sequence>
<protein>
    <submittedName>
        <fullName evidence="1">L-2-amino-thiazoline-4-carboxylic acid hydrolase</fullName>
    </submittedName>
</protein>
<name>A0ABZ3C4P5_9GAMM</name>
<dbReference type="EMBL" id="CP150637">
    <property type="protein sequence ID" value="WZW88493.1"/>
    <property type="molecule type" value="Genomic_DNA"/>
</dbReference>
<evidence type="ECO:0000313" key="1">
    <source>
        <dbReference type="EMBL" id="WZW88493.1"/>
    </source>
</evidence>
<keyword evidence="1" id="KW-0378">Hydrolase</keyword>
<accession>A0ABZ3C4P5</accession>
<dbReference type="GO" id="GO:0016787">
    <property type="term" value="F:hydrolase activity"/>
    <property type="evidence" value="ECO:0007669"/>
    <property type="project" value="UniProtKB-KW"/>
</dbReference>
<gene>
    <name evidence="1" type="ORF">WMO13_03670</name>
</gene>